<evidence type="ECO:0000313" key="1">
    <source>
        <dbReference type="EMBL" id="JAD46288.1"/>
    </source>
</evidence>
<sequence length="20" mass="2325">MKSYSSKLDQVSTLLFQFVC</sequence>
<reference evidence="1" key="2">
    <citation type="journal article" date="2015" name="Data Brief">
        <title>Shoot transcriptome of the giant reed, Arundo donax.</title>
        <authorList>
            <person name="Barrero R.A."/>
            <person name="Guerrero F.D."/>
            <person name="Moolhuijzen P."/>
            <person name="Goolsby J.A."/>
            <person name="Tidwell J."/>
            <person name="Bellgard S.E."/>
            <person name="Bellgard M.I."/>
        </authorList>
    </citation>
    <scope>NUCLEOTIDE SEQUENCE</scope>
    <source>
        <tissue evidence="1">Shoot tissue taken approximately 20 cm above the soil surface</tissue>
    </source>
</reference>
<protein>
    <submittedName>
        <fullName evidence="1">Uncharacterized protein</fullName>
    </submittedName>
</protein>
<reference evidence="1" key="1">
    <citation type="submission" date="2014-09" db="EMBL/GenBank/DDBJ databases">
        <authorList>
            <person name="Magalhaes I.L.F."/>
            <person name="Oliveira U."/>
            <person name="Santos F.R."/>
            <person name="Vidigal T.H.D.A."/>
            <person name="Brescovit A.D."/>
            <person name="Santos A.J."/>
        </authorList>
    </citation>
    <scope>NUCLEOTIDE SEQUENCE</scope>
    <source>
        <tissue evidence="1">Shoot tissue taken approximately 20 cm above the soil surface</tissue>
    </source>
</reference>
<dbReference type="AlphaFoldDB" id="A0A0A9A8M6"/>
<organism evidence="1">
    <name type="scientific">Arundo donax</name>
    <name type="common">Giant reed</name>
    <name type="synonym">Donax arundinaceus</name>
    <dbReference type="NCBI Taxonomy" id="35708"/>
    <lineage>
        <taxon>Eukaryota</taxon>
        <taxon>Viridiplantae</taxon>
        <taxon>Streptophyta</taxon>
        <taxon>Embryophyta</taxon>
        <taxon>Tracheophyta</taxon>
        <taxon>Spermatophyta</taxon>
        <taxon>Magnoliopsida</taxon>
        <taxon>Liliopsida</taxon>
        <taxon>Poales</taxon>
        <taxon>Poaceae</taxon>
        <taxon>PACMAD clade</taxon>
        <taxon>Arundinoideae</taxon>
        <taxon>Arundineae</taxon>
        <taxon>Arundo</taxon>
    </lineage>
</organism>
<proteinExistence type="predicted"/>
<accession>A0A0A9A8M6</accession>
<dbReference type="EMBL" id="GBRH01251607">
    <property type="protein sequence ID" value="JAD46288.1"/>
    <property type="molecule type" value="Transcribed_RNA"/>
</dbReference>
<name>A0A0A9A8M6_ARUDO</name>